<keyword evidence="1" id="KW-1133">Transmembrane helix</keyword>
<feature type="transmembrane region" description="Helical" evidence="1">
    <location>
        <begin position="138"/>
        <end position="157"/>
    </location>
</feature>
<dbReference type="Proteomes" id="UP000636960">
    <property type="component" value="Unassembled WGS sequence"/>
</dbReference>
<keyword evidence="3" id="KW-1185">Reference proteome</keyword>
<gene>
    <name evidence="2" type="ORF">Ari01nite_14180</name>
</gene>
<organism evidence="2 3">
    <name type="scientific">Paractinoplanes rishiriensis</name>
    <dbReference type="NCBI Taxonomy" id="1050105"/>
    <lineage>
        <taxon>Bacteria</taxon>
        <taxon>Bacillati</taxon>
        <taxon>Actinomycetota</taxon>
        <taxon>Actinomycetes</taxon>
        <taxon>Micromonosporales</taxon>
        <taxon>Micromonosporaceae</taxon>
        <taxon>Paractinoplanes</taxon>
    </lineage>
</organism>
<accession>A0A919MSQ2</accession>
<feature type="transmembrane region" description="Helical" evidence="1">
    <location>
        <begin position="79"/>
        <end position="101"/>
    </location>
</feature>
<proteinExistence type="predicted"/>
<feature type="transmembrane region" description="Helical" evidence="1">
    <location>
        <begin position="50"/>
        <end position="67"/>
    </location>
</feature>
<comment type="caution">
    <text evidence="2">The sequence shown here is derived from an EMBL/GenBank/DDBJ whole genome shotgun (WGS) entry which is preliminary data.</text>
</comment>
<reference evidence="2" key="1">
    <citation type="submission" date="2021-01" db="EMBL/GenBank/DDBJ databases">
        <title>Whole genome shotgun sequence of Actinoplanes rishiriensis NBRC 108556.</title>
        <authorList>
            <person name="Komaki H."/>
            <person name="Tamura T."/>
        </authorList>
    </citation>
    <scope>NUCLEOTIDE SEQUENCE</scope>
    <source>
        <strain evidence="2">NBRC 108556</strain>
    </source>
</reference>
<sequence length="166" mass="17271">MSSATTAAVIPATAYMTNIAVRIARLDRCPGPQPEQSEILSTLCRVNGPLSVAAIVAALVLAAWFLLRAALNRAPSRADLIAIAVLSALMAVLVLVAVVGLFDGSRPADTATFAGYLMTTVAFGPVALYLARMEPTRWGNLILGVACLVLPVLVLRLEQIASVTGG</sequence>
<evidence type="ECO:0000313" key="2">
    <source>
        <dbReference type="EMBL" id="GIE93953.1"/>
    </source>
</evidence>
<evidence type="ECO:0000313" key="3">
    <source>
        <dbReference type="Proteomes" id="UP000636960"/>
    </source>
</evidence>
<feature type="transmembrane region" description="Helical" evidence="1">
    <location>
        <begin position="113"/>
        <end position="131"/>
    </location>
</feature>
<keyword evidence="1" id="KW-0812">Transmembrane</keyword>
<keyword evidence="1" id="KW-0472">Membrane</keyword>
<protein>
    <submittedName>
        <fullName evidence="2">Uncharacterized protein</fullName>
    </submittedName>
</protein>
<evidence type="ECO:0000256" key="1">
    <source>
        <dbReference type="SAM" id="Phobius"/>
    </source>
</evidence>
<dbReference type="AlphaFoldDB" id="A0A919MSQ2"/>
<dbReference type="EMBL" id="BOMV01000007">
    <property type="protein sequence ID" value="GIE93953.1"/>
    <property type="molecule type" value="Genomic_DNA"/>
</dbReference>
<name>A0A919MSQ2_9ACTN</name>